<feature type="chain" id="PRO_5047471985" description="Tetratricopeptide repeat protein" evidence="1">
    <location>
        <begin position="22"/>
        <end position="776"/>
    </location>
</feature>
<organism evidence="2 3">
    <name type="scientific">Chitinophaga pollutisoli</name>
    <dbReference type="NCBI Taxonomy" id="3133966"/>
    <lineage>
        <taxon>Bacteria</taxon>
        <taxon>Pseudomonadati</taxon>
        <taxon>Bacteroidota</taxon>
        <taxon>Chitinophagia</taxon>
        <taxon>Chitinophagales</taxon>
        <taxon>Chitinophagaceae</taxon>
        <taxon>Chitinophaga</taxon>
    </lineage>
</organism>
<name>A0ABZ2YUW2_9BACT</name>
<evidence type="ECO:0008006" key="4">
    <source>
        <dbReference type="Google" id="ProtNLM"/>
    </source>
</evidence>
<proteinExistence type="predicted"/>
<evidence type="ECO:0000313" key="3">
    <source>
        <dbReference type="Proteomes" id="UP001485459"/>
    </source>
</evidence>
<accession>A0ABZ2YUW2</accession>
<sequence length="776" mass="90142">MNWKRFTAYSGSALALTVAGAAYVWSCGPEPDPYDYYTTLFNPNLAEKPGFEPFYYTALADHYAAEIPEQTLNLQEWGAFFKGKVNEKDLTEFIYTYTRPQMAVLYNHIEKNQPLQLPDSVQQNGLTQYFLASKDRETLGYFMYAKQCEPHSSPGDYWEVPKRDSATMMRLAKNGMQLYRAAQNENIRERYAFQSVRMSHYAGNYTQALQYYDSLAAPLKSESLIHYRTLALKAGSLMRTGKKAQSAYLFSQIFDKVPSQRKLAFLNLKWANVYENSVLQLCKTPYERGTVTAMYALRQADYHPQGLEQTYAQDPKHPLLEVLLSREIAKLEENYMTGLLGKESGQIHNYWYSSEFGPEKVERLRDLAGRFATEGKVKEPALFHIAGAYLSYMLRDYKATRASLAAAQNLPARPGVKDQFEVVKLLLTIAEQPRFDAPFEQALLPSLKWLDAKLPKKERNYWYDPAPETLTGDYYSRFYRNLMDFIIAPRYAQQNDLARKALALSVRDRVNPYQYYWQYVSAQDFIRDSLPTGTMIALYNGRKARNLSDFEKYLYQNLALKENELGEAVAISYVRHHNFPDAVEWFRRSGSTRATEAALRPQFRDYGIEESDSMRQPISELQFAEKMVSLEKDMKKQKVNPETYFEYANGLFSISYYGTSYHLTVNYRPSTDWWNPSYDNTPWLKEYFGCYRAETFYKKAADASSDPEFKAKALYLAARCAQKHLPYSDDMEWHLQAIRNNPYFPELHGQFKNTQFYQETVKECGYLRDFAKAQKP</sequence>
<gene>
    <name evidence="2" type="ORF">WJU16_08660</name>
</gene>
<keyword evidence="1" id="KW-0732">Signal</keyword>
<evidence type="ECO:0000256" key="1">
    <source>
        <dbReference type="SAM" id="SignalP"/>
    </source>
</evidence>
<dbReference type="EMBL" id="CP149822">
    <property type="protein sequence ID" value="WZN43102.1"/>
    <property type="molecule type" value="Genomic_DNA"/>
</dbReference>
<feature type="signal peptide" evidence="1">
    <location>
        <begin position="1"/>
        <end position="21"/>
    </location>
</feature>
<evidence type="ECO:0000313" key="2">
    <source>
        <dbReference type="EMBL" id="WZN43102.1"/>
    </source>
</evidence>
<reference evidence="3" key="1">
    <citation type="submission" date="2024-03" db="EMBL/GenBank/DDBJ databases">
        <title>Chitinophaga horti sp. nov., isolated from garden soil.</title>
        <authorList>
            <person name="Lee D.S."/>
            <person name="Han D.M."/>
            <person name="Baek J.H."/>
            <person name="Choi D.G."/>
            <person name="Jeon J.H."/>
            <person name="Jeon C.O."/>
        </authorList>
    </citation>
    <scope>NUCLEOTIDE SEQUENCE [LARGE SCALE GENOMIC DNA]</scope>
    <source>
        <strain evidence="3">GPA1</strain>
    </source>
</reference>
<protein>
    <recommendedName>
        <fullName evidence="4">Tetratricopeptide repeat protein</fullName>
    </recommendedName>
</protein>
<keyword evidence="3" id="KW-1185">Reference proteome</keyword>
<dbReference type="RefSeq" id="WP_341837924.1">
    <property type="nucleotide sequence ID" value="NZ_CP149822.1"/>
</dbReference>
<dbReference type="Proteomes" id="UP001485459">
    <property type="component" value="Chromosome"/>
</dbReference>